<dbReference type="OrthoDB" id="2756618at2759"/>
<keyword evidence="3" id="KW-1185">Reference proteome</keyword>
<gene>
    <name evidence="2" type="ORF">PYCCODRAFT_208016</name>
</gene>
<feature type="transmembrane region" description="Helical" evidence="1">
    <location>
        <begin position="60"/>
        <end position="79"/>
    </location>
</feature>
<keyword evidence="1" id="KW-1133">Transmembrane helix</keyword>
<protein>
    <submittedName>
        <fullName evidence="2">Uncharacterized protein</fullName>
    </submittedName>
</protein>
<organism evidence="2 3">
    <name type="scientific">Trametes coccinea (strain BRFM310)</name>
    <name type="common">Pycnoporus coccineus</name>
    <dbReference type="NCBI Taxonomy" id="1353009"/>
    <lineage>
        <taxon>Eukaryota</taxon>
        <taxon>Fungi</taxon>
        <taxon>Dikarya</taxon>
        <taxon>Basidiomycota</taxon>
        <taxon>Agaricomycotina</taxon>
        <taxon>Agaricomycetes</taxon>
        <taxon>Polyporales</taxon>
        <taxon>Polyporaceae</taxon>
        <taxon>Trametes</taxon>
    </lineage>
</organism>
<keyword evidence="1" id="KW-0472">Membrane</keyword>
<keyword evidence="1" id="KW-0812">Transmembrane</keyword>
<dbReference type="STRING" id="1353009.A0A1Y2IRY2"/>
<evidence type="ECO:0000313" key="3">
    <source>
        <dbReference type="Proteomes" id="UP000193067"/>
    </source>
</evidence>
<evidence type="ECO:0000313" key="2">
    <source>
        <dbReference type="EMBL" id="OSD03868.1"/>
    </source>
</evidence>
<dbReference type="Proteomes" id="UP000193067">
    <property type="component" value="Unassembled WGS sequence"/>
</dbReference>
<evidence type="ECO:0000256" key="1">
    <source>
        <dbReference type="SAM" id="Phobius"/>
    </source>
</evidence>
<proteinExistence type="predicted"/>
<dbReference type="EMBL" id="KZ084099">
    <property type="protein sequence ID" value="OSD03868.1"/>
    <property type="molecule type" value="Genomic_DNA"/>
</dbReference>
<name>A0A1Y2IRY2_TRAC3</name>
<reference evidence="2 3" key="1">
    <citation type="journal article" date="2015" name="Biotechnol. Biofuels">
        <title>Enhanced degradation of softwood versus hardwood by the white-rot fungus Pycnoporus coccineus.</title>
        <authorList>
            <person name="Couturier M."/>
            <person name="Navarro D."/>
            <person name="Chevret D."/>
            <person name="Henrissat B."/>
            <person name="Piumi F."/>
            <person name="Ruiz-Duenas F.J."/>
            <person name="Martinez A.T."/>
            <person name="Grigoriev I.V."/>
            <person name="Riley R."/>
            <person name="Lipzen A."/>
            <person name="Berrin J.G."/>
            <person name="Master E.R."/>
            <person name="Rosso M.N."/>
        </authorList>
    </citation>
    <scope>NUCLEOTIDE SEQUENCE [LARGE SCALE GENOMIC DNA]</scope>
    <source>
        <strain evidence="2 3">BRFM310</strain>
    </source>
</reference>
<sequence>MDTNGDVGLGGDPSRSALISAIVALCLESIFFGAFAVAYGLAVWTLLVNNWPRDRTRQDMVLFSASTAMFVLALLHVALDMTVNLRTFLSDSKDLKARADVLDSLNGLEDPIGVVKSVLYVTQSLIGDSFMLYRAYVVWDRCWRIIIIPSFILFADF</sequence>
<accession>A0A1Y2IRY2</accession>
<feature type="transmembrane region" description="Helical" evidence="1">
    <location>
        <begin position="17"/>
        <end position="48"/>
    </location>
</feature>
<dbReference type="AlphaFoldDB" id="A0A1Y2IRY2"/>